<dbReference type="InParanoid" id="E0VYX0"/>
<dbReference type="Proteomes" id="UP000009046">
    <property type="component" value="Unassembled WGS sequence"/>
</dbReference>
<feature type="region of interest" description="Disordered" evidence="3">
    <location>
        <begin position="1"/>
        <end position="79"/>
    </location>
</feature>
<dbReference type="KEGG" id="phu:Phum_PHUM521120"/>
<evidence type="ECO:0000259" key="4">
    <source>
        <dbReference type="PROSITE" id="PS50196"/>
    </source>
</evidence>
<dbReference type="OMA" id="LNICKLY"/>
<dbReference type="PANTHER" id="PTHR23138:SF142">
    <property type="entry name" value="RAN-BINDING PROTEIN 3B-RELATED"/>
    <property type="match status" value="1"/>
</dbReference>
<dbReference type="InterPro" id="IPR011993">
    <property type="entry name" value="PH-like_dom_sf"/>
</dbReference>
<evidence type="ECO:0000256" key="1">
    <source>
        <dbReference type="ARBA" id="ARBA00004123"/>
    </source>
</evidence>
<evidence type="ECO:0000313" key="6">
    <source>
        <dbReference type="EnsemblMetazoa" id="PHUM521120-PA"/>
    </source>
</evidence>
<feature type="region of interest" description="Disordered" evidence="3">
    <location>
        <begin position="152"/>
        <end position="178"/>
    </location>
</feature>
<reference evidence="5" key="1">
    <citation type="submission" date="2007-04" db="EMBL/GenBank/DDBJ databases">
        <title>Annotation of Pediculus humanus corporis strain USDA.</title>
        <authorList>
            <person name="Kirkness E."/>
            <person name="Hannick L."/>
            <person name="Hass B."/>
            <person name="Bruggner R."/>
            <person name="Lawson D."/>
            <person name="Bidwell S."/>
            <person name="Joardar V."/>
            <person name="Caler E."/>
            <person name="Walenz B."/>
            <person name="Inman J."/>
            <person name="Schobel S."/>
            <person name="Galinsky K."/>
            <person name="Amedeo P."/>
            <person name="Strausberg R."/>
        </authorList>
    </citation>
    <scope>NUCLEOTIDE SEQUENCE</scope>
    <source>
        <strain evidence="5">USDA</strain>
    </source>
</reference>
<dbReference type="OrthoDB" id="10250354at2759"/>
<evidence type="ECO:0000313" key="7">
    <source>
        <dbReference type="Proteomes" id="UP000009046"/>
    </source>
</evidence>
<dbReference type="GeneID" id="8231696"/>
<reference evidence="6" key="3">
    <citation type="submission" date="2021-02" db="UniProtKB">
        <authorList>
            <consortium name="EnsemblMetazoa"/>
        </authorList>
    </citation>
    <scope>IDENTIFICATION</scope>
    <source>
        <strain evidence="6">USDA</strain>
    </source>
</reference>
<feature type="compositionally biased region" description="Polar residues" evidence="3">
    <location>
        <begin position="63"/>
        <end position="74"/>
    </location>
</feature>
<evidence type="ECO:0000256" key="2">
    <source>
        <dbReference type="ARBA" id="ARBA00023242"/>
    </source>
</evidence>
<dbReference type="STRING" id="121224.E0VYX0"/>
<dbReference type="SMART" id="SM00160">
    <property type="entry name" value="RanBD"/>
    <property type="match status" value="1"/>
</dbReference>
<dbReference type="CDD" id="cd13180">
    <property type="entry name" value="RanBD_RanBP3"/>
    <property type="match status" value="1"/>
</dbReference>
<proteinExistence type="predicted"/>
<dbReference type="GO" id="GO:0006611">
    <property type="term" value="P:protein export from nucleus"/>
    <property type="evidence" value="ECO:0007669"/>
    <property type="project" value="TreeGrafter"/>
</dbReference>
<sequence length="465" mass="51569">MADNNCSSSSALTPIIITSSEQDKPDTSNTDSLVKSCDTKKIEEKISPNDEKESVGNQESKHTSLFSETLASNSSDKKNGVKINVEKNVMENSTSFLRPSKLTNSFSSSANNTNSNNSTLPFSLNCPKLNLSESKFGDNTFTNSVVSNTVESPTVNASNNKNNDTKETPSKPSLGLFSSILNSNKNNANTQSSVITVPNFVFGQNLHERVSDAVKATNVKKDLSEETKSNGTSEMLFSSVLSSKDVKENLTQDSFNNSKETCTLIENAAKCQEARASKRKYEEVLVTTGEEEEENVLQINVKLFAFDNGAWVERGRGILRLNDKKSEGQTSSRIVIRTVGNLRVVMNTKIWSKMSLSRASERSARLTAMDPNGQLKIFLLQASIKDMTSLYSLLEERIKLCEEQNLENESSSPDKKIALEKNEIINKFPLKDFVVVKIVVLAFRIILEINKNSCKLFEHWKYSDA</sequence>
<dbReference type="VEuPathDB" id="VectorBase:PHUM521120"/>
<gene>
    <name evidence="6" type="primary">8231696</name>
    <name evidence="5" type="ORF">Phum_PHUM521120</name>
</gene>
<dbReference type="InterPro" id="IPR000156">
    <property type="entry name" value="Ran_bind_dom"/>
</dbReference>
<feature type="domain" description="RanBD1" evidence="4">
    <location>
        <begin position="282"/>
        <end position="357"/>
    </location>
</feature>
<dbReference type="HOGENOM" id="CLU_046714_0_0_1"/>
<name>E0VYX0_PEDHC</name>
<dbReference type="CTD" id="8231696"/>
<feature type="compositionally biased region" description="Polar residues" evidence="3">
    <location>
        <begin position="1"/>
        <end position="20"/>
    </location>
</feature>
<feature type="compositionally biased region" description="Polar residues" evidence="3">
    <location>
        <begin position="152"/>
        <end position="162"/>
    </location>
</feature>
<reference evidence="5" key="2">
    <citation type="submission" date="2007-04" db="EMBL/GenBank/DDBJ databases">
        <title>The genome of the human body louse.</title>
        <authorList>
            <consortium name="The Human Body Louse Genome Consortium"/>
            <person name="Kirkness E."/>
            <person name="Walenz B."/>
            <person name="Hass B."/>
            <person name="Bruggner R."/>
            <person name="Strausberg R."/>
        </authorList>
    </citation>
    <scope>NUCLEOTIDE SEQUENCE</scope>
    <source>
        <strain evidence="5">USDA</strain>
    </source>
</reference>
<dbReference type="GO" id="GO:0005634">
    <property type="term" value="C:nucleus"/>
    <property type="evidence" value="ECO:0007669"/>
    <property type="project" value="UniProtKB-SubCell"/>
</dbReference>
<dbReference type="Pfam" id="PF00638">
    <property type="entry name" value="Ran_BP1"/>
    <property type="match status" value="1"/>
</dbReference>
<dbReference type="RefSeq" id="XP_002431314.1">
    <property type="nucleotide sequence ID" value="XM_002431269.1"/>
</dbReference>
<dbReference type="SUPFAM" id="SSF50729">
    <property type="entry name" value="PH domain-like"/>
    <property type="match status" value="1"/>
</dbReference>
<comment type="subcellular location">
    <subcellularLocation>
        <location evidence="1">Nucleus</location>
    </subcellularLocation>
</comment>
<dbReference type="EnsemblMetazoa" id="PHUM521120-RA">
    <property type="protein sequence ID" value="PHUM521120-PA"/>
    <property type="gene ID" value="PHUM521120"/>
</dbReference>
<evidence type="ECO:0000313" key="5">
    <source>
        <dbReference type="EMBL" id="EEB18576.1"/>
    </source>
</evidence>
<dbReference type="eggNOG" id="KOG0866">
    <property type="taxonomic scope" value="Eukaryota"/>
</dbReference>
<feature type="compositionally biased region" description="Basic and acidic residues" evidence="3">
    <location>
        <begin position="37"/>
        <end position="62"/>
    </location>
</feature>
<dbReference type="AlphaFoldDB" id="E0VYX0"/>
<dbReference type="PANTHER" id="PTHR23138">
    <property type="entry name" value="RAN BINDING PROTEIN"/>
    <property type="match status" value="1"/>
</dbReference>
<keyword evidence="7" id="KW-1185">Reference proteome</keyword>
<dbReference type="InterPro" id="IPR045255">
    <property type="entry name" value="RanBP1-like"/>
</dbReference>
<dbReference type="EMBL" id="DS235848">
    <property type="protein sequence ID" value="EEB18576.1"/>
    <property type="molecule type" value="Genomic_DNA"/>
</dbReference>
<organism>
    <name type="scientific">Pediculus humanus subsp. corporis</name>
    <name type="common">Body louse</name>
    <dbReference type="NCBI Taxonomy" id="121224"/>
    <lineage>
        <taxon>Eukaryota</taxon>
        <taxon>Metazoa</taxon>
        <taxon>Ecdysozoa</taxon>
        <taxon>Arthropoda</taxon>
        <taxon>Hexapoda</taxon>
        <taxon>Insecta</taxon>
        <taxon>Pterygota</taxon>
        <taxon>Neoptera</taxon>
        <taxon>Paraneoptera</taxon>
        <taxon>Psocodea</taxon>
        <taxon>Troctomorpha</taxon>
        <taxon>Phthiraptera</taxon>
        <taxon>Anoplura</taxon>
        <taxon>Pediculidae</taxon>
        <taxon>Pediculus</taxon>
    </lineage>
</organism>
<protein>
    <submittedName>
        <fullName evidence="5 6">Ran-binding protein, putative</fullName>
    </submittedName>
</protein>
<accession>E0VYX0</accession>
<dbReference type="EMBL" id="AAZO01006328">
    <property type="status" value="NOT_ANNOTATED_CDS"/>
    <property type="molecule type" value="Genomic_DNA"/>
</dbReference>
<keyword evidence="2" id="KW-0539">Nucleus</keyword>
<dbReference type="Gene3D" id="2.30.29.30">
    <property type="entry name" value="Pleckstrin-homology domain (PH domain)/Phosphotyrosine-binding domain (PTB)"/>
    <property type="match status" value="1"/>
</dbReference>
<dbReference type="PROSITE" id="PS50196">
    <property type="entry name" value="RANBD1"/>
    <property type="match status" value="1"/>
</dbReference>
<evidence type="ECO:0000256" key="3">
    <source>
        <dbReference type="SAM" id="MobiDB-lite"/>
    </source>
</evidence>